<comment type="similarity">
    <text evidence="2">Belongs to the adenylyl cyclase class-3 family.</text>
</comment>
<dbReference type="GO" id="GO:0006171">
    <property type="term" value="P:cAMP biosynthetic process"/>
    <property type="evidence" value="ECO:0007669"/>
    <property type="project" value="TreeGrafter"/>
</dbReference>
<gene>
    <name evidence="9" type="ORF">OHM77_12370</name>
</gene>
<evidence type="ECO:0000256" key="1">
    <source>
        <dbReference type="ARBA" id="ARBA00004196"/>
    </source>
</evidence>
<comment type="subcellular location">
    <subcellularLocation>
        <location evidence="1">Cell envelope</location>
    </subcellularLocation>
</comment>
<dbReference type="PANTHER" id="PTHR43081:SF1">
    <property type="entry name" value="ADENYLATE CYCLASE, TERMINAL-DIFFERENTIATION SPECIFIC"/>
    <property type="match status" value="1"/>
</dbReference>
<dbReference type="InterPro" id="IPR050697">
    <property type="entry name" value="Adenylyl/Guanylyl_Cyclase_3/4"/>
</dbReference>
<dbReference type="InterPro" id="IPR001054">
    <property type="entry name" value="A/G_cyclase"/>
</dbReference>
<proteinExistence type="inferred from homology"/>
<dbReference type="SMART" id="SM01080">
    <property type="entry name" value="CHASE2"/>
    <property type="match status" value="1"/>
</dbReference>
<dbReference type="GO" id="GO:0004016">
    <property type="term" value="F:adenylate cyclase activity"/>
    <property type="evidence" value="ECO:0007669"/>
    <property type="project" value="UniProtKB-ARBA"/>
</dbReference>
<evidence type="ECO:0000256" key="6">
    <source>
        <dbReference type="ARBA" id="ARBA00023136"/>
    </source>
</evidence>
<evidence type="ECO:0000259" key="8">
    <source>
        <dbReference type="PROSITE" id="PS50125"/>
    </source>
</evidence>
<keyword evidence="5 7" id="KW-1133">Transmembrane helix</keyword>
<keyword evidence="4 7" id="KW-0812">Transmembrane</keyword>
<dbReference type="SUPFAM" id="SSF55073">
    <property type="entry name" value="Nucleotide cyclase"/>
    <property type="match status" value="1"/>
</dbReference>
<evidence type="ECO:0000313" key="9">
    <source>
        <dbReference type="EMBL" id="WIM05463.1"/>
    </source>
</evidence>
<evidence type="ECO:0000256" key="2">
    <source>
        <dbReference type="ARBA" id="ARBA00005381"/>
    </source>
</evidence>
<dbReference type="InterPro" id="IPR029787">
    <property type="entry name" value="Nucleotide_cyclase"/>
</dbReference>
<evidence type="ECO:0000256" key="7">
    <source>
        <dbReference type="SAM" id="Phobius"/>
    </source>
</evidence>
<protein>
    <submittedName>
        <fullName evidence="9">Adenylate/guanylate cyclase domain-containing protein</fullName>
    </submittedName>
</protein>
<feature type="transmembrane region" description="Helical" evidence="7">
    <location>
        <begin position="369"/>
        <end position="392"/>
    </location>
</feature>
<reference evidence="9" key="1">
    <citation type="journal article" date="2023" name="Nat. Microbiol.">
        <title>Enrichment and characterization of a nitric oxide-reducing microbial community in a continuous bioreactor.</title>
        <authorList>
            <person name="Garrido-Amador P."/>
            <person name="Stortenbeker N."/>
            <person name="Wessels H.J.C.T."/>
            <person name="Speth D.R."/>
            <person name="Garcia-Heredia I."/>
            <person name="Kartal B."/>
        </authorList>
    </citation>
    <scope>NUCLEOTIDE SEQUENCE</scope>
    <source>
        <strain evidence="9">MAG1</strain>
    </source>
</reference>
<dbReference type="AlphaFoldDB" id="A0AA49FKR1"/>
<dbReference type="Gene3D" id="3.30.70.1230">
    <property type="entry name" value="Nucleotide cyclase"/>
    <property type="match status" value="1"/>
</dbReference>
<sequence>MKQHLVRYALGLAVLLLLLGHAAYFYQIGFINRLDAILYDARVRLTMPGGVDERVVIVDIDEKSLAEIGRWPWGRDRMATLVDKLFGHGIALVGFDVVFAEPDGSSGLGTLEALAAKQLKDNEAFHAALGELRPRLDYDARFAEAIKGRPAILGYYLSNRAEGAGSGALPDPVLPAGTFQGRNIAFTHWTSYGANLPEFQKNAAGAGHFNPLVDFDGISRRVPMLAEHGGKYYESLSLAMVRALLGFPKVVPGYPEERFFSSKIYGDMEWLDLPTERGTLRIPVDENAATLIPYRGPQGSFPYIPAADVLANRVKPEQLKNRIALVGTTAPGLMDLRATPVAAAYPGVEIHANLIAGILDAAVKHRPSYMLGADVVQLLLAGAVMVFLLPLLSPLRASIVALLVLLFLLSVNFAFWHAGHMVLPLAGGLLMVGVLFGLNMSWGYFVESRAKRQFTDLFGQYVPPELVDEMAKNPESYSMEGRKAELTVLFSDIRGFTTISESLQPDRLAALMNEYLGAMTAVIRKRRGTLDKYIGDAIMAFWGAPVDDPDHALHAVVAALEMQEALRELNKDLVARGWPELHIGVGVNTGVMTVGDMGSPVRRAYTVLGDAVNLCSRLEGITKEYGVGVIVGEGTREKFGKRVVCRELDRVRVKGKEAPVAIFEPVGLEGKVARERMDELKLWNQAVRAYRARDWDQAEVALLNLSRMTPCRLYDLYAERIARHRREPPAEGWDGVTSFDTK</sequence>
<accession>A0AA49FKR1</accession>
<dbReference type="PANTHER" id="PTHR43081">
    <property type="entry name" value="ADENYLATE CYCLASE, TERMINAL-DIFFERENTIATION SPECIFIC-RELATED"/>
    <property type="match status" value="1"/>
</dbReference>
<dbReference type="Pfam" id="PF05226">
    <property type="entry name" value="CHASE2"/>
    <property type="match status" value="1"/>
</dbReference>
<dbReference type="GO" id="GO:0030313">
    <property type="term" value="C:cell envelope"/>
    <property type="evidence" value="ECO:0007669"/>
    <property type="project" value="UniProtKB-SubCell"/>
</dbReference>
<feature type="transmembrane region" description="Helical" evidence="7">
    <location>
        <begin position="399"/>
        <end position="419"/>
    </location>
</feature>
<keyword evidence="3" id="KW-1003">Cell membrane</keyword>
<dbReference type="KEGG" id="npv:OHM77_12370"/>
<feature type="domain" description="Guanylate cyclase" evidence="8">
    <location>
        <begin position="487"/>
        <end position="619"/>
    </location>
</feature>
<dbReference type="EMBL" id="CP107246">
    <property type="protein sequence ID" value="WIM05463.1"/>
    <property type="molecule type" value="Genomic_DNA"/>
</dbReference>
<dbReference type="GO" id="GO:0035556">
    <property type="term" value="P:intracellular signal transduction"/>
    <property type="evidence" value="ECO:0007669"/>
    <property type="project" value="InterPro"/>
</dbReference>
<dbReference type="SMART" id="SM00044">
    <property type="entry name" value="CYCc"/>
    <property type="match status" value="1"/>
</dbReference>
<dbReference type="Proteomes" id="UP001234916">
    <property type="component" value="Chromosome"/>
</dbReference>
<dbReference type="FunFam" id="3.30.70.1230:FF:000016">
    <property type="entry name" value="Adenylate/guanylate cyclase domain-containing protein"/>
    <property type="match status" value="1"/>
</dbReference>
<dbReference type="CDD" id="cd07302">
    <property type="entry name" value="CHD"/>
    <property type="match status" value="1"/>
</dbReference>
<feature type="transmembrane region" description="Helical" evidence="7">
    <location>
        <begin position="425"/>
        <end position="445"/>
    </location>
</feature>
<organism evidence="9">
    <name type="scientific">Candidatus Nitricoxidivorans perseverans</name>
    <dbReference type="NCBI Taxonomy" id="2975601"/>
    <lineage>
        <taxon>Bacteria</taxon>
        <taxon>Pseudomonadati</taxon>
        <taxon>Pseudomonadota</taxon>
        <taxon>Betaproteobacteria</taxon>
        <taxon>Nitrosomonadales</taxon>
        <taxon>Sterolibacteriaceae</taxon>
        <taxon>Candidatus Nitricoxidivorans</taxon>
    </lineage>
</organism>
<evidence type="ECO:0000256" key="5">
    <source>
        <dbReference type="ARBA" id="ARBA00022989"/>
    </source>
</evidence>
<keyword evidence="6 7" id="KW-0472">Membrane</keyword>
<name>A0AA49FKR1_9PROT</name>
<evidence type="ECO:0000256" key="4">
    <source>
        <dbReference type="ARBA" id="ARBA00022692"/>
    </source>
</evidence>
<dbReference type="InterPro" id="IPR007890">
    <property type="entry name" value="CHASE2"/>
</dbReference>
<dbReference type="Pfam" id="PF00211">
    <property type="entry name" value="Guanylate_cyc"/>
    <property type="match status" value="1"/>
</dbReference>
<evidence type="ECO:0000256" key="3">
    <source>
        <dbReference type="ARBA" id="ARBA00022475"/>
    </source>
</evidence>
<dbReference type="PROSITE" id="PS50125">
    <property type="entry name" value="GUANYLATE_CYCLASE_2"/>
    <property type="match status" value="1"/>
</dbReference>